<dbReference type="SUPFAM" id="SSF53474">
    <property type="entry name" value="alpha/beta-Hydrolases"/>
    <property type="match status" value="1"/>
</dbReference>
<dbReference type="Gene3D" id="3.40.50.1820">
    <property type="entry name" value="alpha/beta hydrolase"/>
    <property type="match status" value="1"/>
</dbReference>
<dbReference type="InterPro" id="IPR050300">
    <property type="entry name" value="GDXG_lipolytic_enzyme"/>
</dbReference>
<feature type="domain" description="Alpha/beta hydrolase fold-3" evidence="2">
    <location>
        <begin position="91"/>
        <end position="305"/>
    </location>
</feature>
<evidence type="ECO:0000256" key="1">
    <source>
        <dbReference type="ARBA" id="ARBA00022801"/>
    </source>
</evidence>
<dbReference type="Proteomes" id="UP000016933">
    <property type="component" value="Unassembled WGS sequence"/>
</dbReference>
<dbReference type="InterPro" id="IPR013094">
    <property type="entry name" value="AB_hydrolase_3"/>
</dbReference>
<name>N1PCW9_DOTSN</name>
<dbReference type="GO" id="GO:0016787">
    <property type="term" value="F:hydrolase activity"/>
    <property type="evidence" value="ECO:0007669"/>
    <property type="project" value="UniProtKB-KW"/>
</dbReference>
<accession>N1PCW9</accession>
<dbReference type="HOGENOM" id="CLU_012494_6_2_1"/>
<dbReference type="InterPro" id="IPR029058">
    <property type="entry name" value="AB_hydrolase_fold"/>
</dbReference>
<dbReference type="EMBL" id="KB446543">
    <property type="protein sequence ID" value="EME40418.1"/>
    <property type="molecule type" value="Genomic_DNA"/>
</dbReference>
<dbReference type="STRING" id="675120.N1PCW9"/>
<gene>
    <name evidence="3" type="ORF">DOTSEDRAFT_65158</name>
</gene>
<reference evidence="3 4" key="2">
    <citation type="journal article" date="2012" name="PLoS Pathog.">
        <title>Diverse lifestyles and strategies of plant pathogenesis encoded in the genomes of eighteen Dothideomycetes fungi.</title>
        <authorList>
            <person name="Ohm R.A."/>
            <person name="Feau N."/>
            <person name="Henrissat B."/>
            <person name="Schoch C.L."/>
            <person name="Horwitz B.A."/>
            <person name="Barry K.W."/>
            <person name="Condon B.J."/>
            <person name="Copeland A.C."/>
            <person name="Dhillon B."/>
            <person name="Glaser F."/>
            <person name="Hesse C.N."/>
            <person name="Kosti I."/>
            <person name="LaButti K."/>
            <person name="Lindquist E.A."/>
            <person name="Lucas S."/>
            <person name="Salamov A.A."/>
            <person name="Bradshaw R.E."/>
            <person name="Ciuffetti L."/>
            <person name="Hamelin R.C."/>
            <person name="Kema G.H.J."/>
            <person name="Lawrence C."/>
            <person name="Scott J.A."/>
            <person name="Spatafora J.W."/>
            <person name="Turgeon B.G."/>
            <person name="de Wit P.J.G.M."/>
            <person name="Zhong S."/>
            <person name="Goodwin S.B."/>
            <person name="Grigoriev I.V."/>
        </authorList>
    </citation>
    <scope>NUCLEOTIDE SEQUENCE [LARGE SCALE GENOMIC DNA]</scope>
    <source>
        <strain evidence="4">NZE10 / CBS 128990</strain>
    </source>
</reference>
<proteinExistence type="predicted"/>
<dbReference type="PANTHER" id="PTHR48081:SF8">
    <property type="entry name" value="ALPHA_BETA HYDROLASE FOLD-3 DOMAIN-CONTAINING PROTEIN-RELATED"/>
    <property type="match status" value="1"/>
</dbReference>
<organism evidence="3 4">
    <name type="scientific">Dothistroma septosporum (strain NZE10 / CBS 128990)</name>
    <name type="common">Red band needle blight fungus</name>
    <name type="synonym">Mycosphaerella pini</name>
    <dbReference type="NCBI Taxonomy" id="675120"/>
    <lineage>
        <taxon>Eukaryota</taxon>
        <taxon>Fungi</taxon>
        <taxon>Dikarya</taxon>
        <taxon>Ascomycota</taxon>
        <taxon>Pezizomycotina</taxon>
        <taxon>Dothideomycetes</taxon>
        <taxon>Dothideomycetidae</taxon>
        <taxon>Mycosphaerellales</taxon>
        <taxon>Mycosphaerellaceae</taxon>
        <taxon>Dothistroma</taxon>
    </lineage>
</organism>
<evidence type="ECO:0000259" key="2">
    <source>
        <dbReference type="Pfam" id="PF07859"/>
    </source>
</evidence>
<keyword evidence="1" id="KW-0378">Hydrolase</keyword>
<dbReference type="Pfam" id="PF07859">
    <property type="entry name" value="Abhydrolase_3"/>
    <property type="match status" value="1"/>
</dbReference>
<reference evidence="4" key="1">
    <citation type="journal article" date="2012" name="PLoS Genet.">
        <title>The genomes of the fungal plant pathogens Cladosporium fulvum and Dothistroma septosporum reveal adaptation to different hosts and lifestyles but also signatures of common ancestry.</title>
        <authorList>
            <person name="de Wit P.J.G.M."/>
            <person name="van der Burgt A."/>
            <person name="Oekmen B."/>
            <person name="Stergiopoulos I."/>
            <person name="Abd-Elsalam K.A."/>
            <person name="Aerts A.L."/>
            <person name="Bahkali A.H."/>
            <person name="Beenen H.G."/>
            <person name="Chettri P."/>
            <person name="Cox M.P."/>
            <person name="Datema E."/>
            <person name="de Vries R.P."/>
            <person name="Dhillon B."/>
            <person name="Ganley A.R."/>
            <person name="Griffiths S.A."/>
            <person name="Guo Y."/>
            <person name="Hamelin R.C."/>
            <person name="Henrissat B."/>
            <person name="Kabir M.S."/>
            <person name="Jashni M.K."/>
            <person name="Kema G."/>
            <person name="Klaubauf S."/>
            <person name="Lapidus A."/>
            <person name="Levasseur A."/>
            <person name="Lindquist E."/>
            <person name="Mehrabi R."/>
            <person name="Ohm R.A."/>
            <person name="Owen T.J."/>
            <person name="Salamov A."/>
            <person name="Schwelm A."/>
            <person name="Schijlen E."/>
            <person name="Sun H."/>
            <person name="van den Burg H.A."/>
            <person name="van Ham R.C.H.J."/>
            <person name="Zhang S."/>
            <person name="Goodwin S.B."/>
            <person name="Grigoriev I.V."/>
            <person name="Collemare J."/>
            <person name="Bradshaw R.E."/>
        </authorList>
    </citation>
    <scope>NUCLEOTIDE SEQUENCE [LARGE SCALE GENOMIC DNA]</scope>
    <source>
        <strain evidence="4">NZE10 / CBS 128990</strain>
    </source>
</reference>
<dbReference type="AlphaFoldDB" id="N1PCW9"/>
<evidence type="ECO:0000313" key="3">
    <source>
        <dbReference type="EMBL" id="EME40418.1"/>
    </source>
</evidence>
<sequence length="348" mass="38869">MSARQIWQPLYPGLRQLLDPEYVAFHDRHLRFIQPVEAKVWDRSARGVPSITVQGSPSVSVGNMKDIELPHCQLRVFEPVLQTIEASYAALLWFHGGGWVSGDLESENDFCAYLCQTAQCVVISVAYRLAPECPYPAAAEDAVEALTWLIKEATKPTRFNIDITRIAIGGHGAGGNLAAVLVMEAACLYRSFKPRFQLLILPIIDNCASPGRGWINIHAPWLTPARALWQRSMYLPRGIDPESVREDWQTSPNLAPTKLLAKNPQTWIAVAEHDLLATEAMSFAHQLRQANVQADVKIYEGSTHLLLDLNGVLMKGRQMMWDAAYVLGKAFRPQQYNPWPSPSSIESV</sequence>
<dbReference type="OMA" id="TNTWARF"/>
<evidence type="ECO:0000313" key="4">
    <source>
        <dbReference type="Proteomes" id="UP000016933"/>
    </source>
</evidence>
<protein>
    <recommendedName>
        <fullName evidence="2">Alpha/beta hydrolase fold-3 domain-containing protein</fullName>
    </recommendedName>
</protein>
<dbReference type="OrthoDB" id="408631at2759"/>
<keyword evidence="4" id="KW-1185">Reference proteome</keyword>
<dbReference type="PANTHER" id="PTHR48081">
    <property type="entry name" value="AB HYDROLASE SUPERFAMILY PROTEIN C4A8.06C"/>
    <property type="match status" value="1"/>
</dbReference>
<dbReference type="eggNOG" id="KOG1515">
    <property type="taxonomic scope" value="Eukaryota"/>
</dbReference>